<protein>
    <submittedName>
        <fullName evidence="3">Restriction endonuclease</fullName>
    </submittedName>
</protein>
<dbReference type="InterPro" id="IPR052906">
    <property type="entry name" value="Type_IV_Methyl-Rstrct_Enzyme"/>
</dbReference>
<gene>
    <name evidence="3" type="ORF">BECKFM1743A_GA0114220_104825</name>
    <name evidence="4" type="ORF">BECKFM1743B_GA0114221_104625</name>
    <name evidence="2" type="ORF">BECKFM1743C_GA0114222_104446</name>
</gene>
<organism evidence="3">
    <name type="scientific">Candidatus Kentrum sp. FM</name>
    <dbReference type="NCBI Taxonomy" id="2126340"/>
    <lineage>
        <taxon>Bacteria</taxon>
        <taxon>Pseudomonadati</taxon>
        <taxon>Pseudomonadota</taxon>
        <taxon>Gammaproteobacteria</taxon>
        <taxon>Candidatus Kentrum</taxon>
    </lineage>
</organism>
<dbReference type="InterPro" id="IPR007560">
    <property type="entry name" value="Restrct_endonuc_IV_Mrr"/>
</dbReference>
<keyword evidence="3" id="KW-0378">Hydrolase</keyword>
<evidence type="ECO:0000313" key="2">
    <source>
        <dbReference type="EMBL" id="VFJ67071.1"/>
    </source>
</evidence>
<name>A0A450TLZ8_9GAMM</name>
<evidence type="ECO:0000313" key="4">
    <source>
        <dbReference type="EMBL" id="VFK17132.1"/>
    </source>
</evidence>
<evidence type="ECO:0000313" key="3">
    <source>
        <dbReference type="EMBL" id="VFJ68750.1"/>
    </source>
</evidence>
<dbReference type="EMBL" id="CAADFL010000462">
    <property type="protein sequence ID" value="VFK17132.1"/>
    <property type="molecule type" value="Genomic_DNA"/>
</dbReference>
<evidence type="ECO:0000259" key="1">
    <source>
        <dbReference type="Pfam" id="PF04471"/>
    </source>
</evidence>
<dbReference type="EMBL" id="CAADEZ010000482">
    <property type="protein sequence ID" value="VFJ68750.1"/>
    <property type="molecule type" value="Genomic_DNA"/>
</dbReference>
<dbReference type="Gene3D" id="3.40.1350.10">
    <property type="match status" value="1"/>
</dbReference>
<dbReference type="InterPro" id="IPR011335">
    <property type="entry name" value="Restrct_endonuc-II-like"/>
</dbReference>
<proteinExistence type="predicted"/>
<dbReference type="EMBL" id="CAADFA010000444">
    <property type="protein sequence ID" value="VFJ67071.1"/>
    <property type="molecule type" value="Genomic_DNA"/>
</dbReference>
<dbReference type="Pfam" id="PF04471">
    <property type="entry name" value="Mrr_cat"/>
    <property type="match status" value="1"/>
</dbReference>
<reference evidence="3" key="1">
    <citation type="submission" date="2019-02" db="EMBL/GenBank/DDBJ databases">
        <authorList>
            <person name="Gruber-Vodicka R. H."/>
            <person name="Seah K. B. B."/>
        </authorList>
    </citation>
    <scope>NUCLEOTIDE SEQUENCE</scope>
    <source>
        <strain evidence="3">BECK_BZ163</strain>
        <strain evidence="4">BECK_BZ164</strain>
        <strain evidence="2">BECK_BZ165</strain>
    </source>
</reference>
<sequence>MIQSLEPTLLYFSEVPEPEVLRRTPMSRLSDKKLRDLEILKDEIVDHIADYVAEHIMDDEFDDSCVGEEFNIAFNIMDELIELLPVDELNCERLLNWAKGFDDLTAYNRLVTEYTSLVPPDRLRHLVSHGNYLFHPELTEHWEEFIGAIDIDVLLKAIVIPYVDGPHGSMISVLAAPWKAIATLLENDWNNAFNISPRQWEEIIAGAFDMAGFDEVTLTPRSSDHGRDVIAVKRGSCSVRIIDSVKAYHPSRSVSYDDVRALLGVLHGDPKASKAILTTTSTFPPNITKDPFISPFIPYRLELTDGTKLRSWLATLAK</sequence>
<dbReference type="GO" id="GO:0015666">
    <property type="term" value="F:restriction endodeoxyribonuclease activity"/>
    <property type="evidence" value="ECO:0007669"/>
    <property type="project" value="TreeGrafter"/>
</dbReference>
<dbReference type="PANTHER" id="PTHR30015:SF6">
    <property type="entry name" value="SLL1429 PROTEIN"/>
    <property type="match status" value="1"/>
</dbReference>
<dbReference type="InterPro" id="IPR011856">
    <property type="entry name" value="tRNA_endonuc-like_dom_sf"/>
</dbReference>
<keyword evidence="3" id="KW-0255">Endonuclease</keyword>
<dbReference type="AlphaFoldDB" id="A0A450TLZ8"/>
<dbReference type="SUPFAM" id="SSF52980">
    <property type="entry name" value="Restriction endonuclease-like"/>
    <property type="match status" value="1"/>
</dbReference>
<accession>A0A450TLZ8</accession>
<feature type="domain" description="Restriction endonuclease type IV Mrr" evidence="1">
    <location>
        <begin position="194"/>
        <end position="312"/>
    </location>
</feature>
<dbReference type="PANTHER" id="PTHR30015">
    <property type="entry name" value="MRR RESTRICTION SYSTEM PROTEIN"/>
    <property type="match status" value="1"/>
</dbReference>
<keyword evidence="3" id="KW-0540">Nuclease</keyword>
<dbReference type="GO" id="GO:0003677">
    <property type="term" value="F:DNA binding"/>
    <property type="evidence" value="ECO:0007669"/>
    <property type="project" value="InterPro"/>
</dbReference>
<dbReference type="GO" id="GO:0009307">
    <property type="term" value="P:DNA restriction-modification system"/>
    <property type="evidence" value="ECO:0007669"/>
    <property type="project" value="InterPro"/>
</dbReference>